<dbReference type="SUPFAM" id="SSF89562">
    <property type="entry name" value="RraA-like"/>
    <property type="match status" value="1"/>
</dbReference>
<dbReference type="InParanoid" id="A0A395JLZ9"/>
<dbReference type="Pfam" id="PF03737">
    <property type="entry name" value="RraA-like"/>
    <property type="match status" value="1"/>
</dbReference>
<keyword evidence="5 9" id="KW-0479">Metal-binding</keyword>
<dbReference type="PANTHER" id="PTHR33254:SF4">
    <property type="entry name" value="4-HYDROXY-4-METHYL-2-OXOGLUTARATE ALDOLASE 3-RELATED"/>
    <property type="match status" value="1"/>
</dbReference>
<comment type="catalytic activity">
    <reaction evidence="8 10">
        <text>oxaloacetate + H(+) = pyruvate + CO2</text>
        <dbReference type="Rhea" id="RHEA:15641"/>
        <dbReference type="ChEBI" id="CHEBI:15361"/>
        <dbReference type="ChEBI" id="CHEBI:15378"/>
        <dbReference type="ChEBI" id="CHEBI:16452"/>
        <dbReference type="ChEBI" id="CHEBI:16526"/>
        <dbReference type="EC" id="4.1.1.112"/>
    </reaction>
</comment>
<evidence type="ECO:0000256" key="9">
    <source>
        <dbReference type="PIRSR" id="PIRSR605493-1"/>
    </source>
</evidence>
<evidence type="ECO:0000313" key="12">
    <source>
        <dbReference type="Proteomes" id="UP000253083"/>
    </source>
</evidence>
<dbReference type="GO" id="GO:0008428">
    <property type="term" value="F:ribonuclease inhibitor activity"/>
    <property type="evidence" value="ECO:0007669"/>
    <property type="project" value="InterPro"/>
</dbReference>
<dbReference type="InterPro" id="IPR005493">
    <property type="entry name" value="RraA/RraA-like"/>
</dbReference>
<evidence type="ECO:0000256" key="3">
    <source>
        <dbReference type="ARBA" id="ARBA00008621"/>
    </source>
</evidence>
<evidence type="ECO:0000256" key="10">
    <source>
        <dbReference type="RuleBase" id="RU004338"/>
    </source>
</evidence>
<dbReference type="GO" id="GO:0046872">
    <property type="term" value="F:metal ion binding"/>
    <property type="evidence" value="ECO:0007669"/>
    <property type="project" value="UniProtKB-KW"/>
</dbReference>
<comment type="function">
    <text evidence="7 10">Catalyzes the aldol cleavage of 4-hydroxy-4-methyl-2-oxoglutarate (HMG) into 2 molecules of pyruvate. Also contains a secondary oxaloacetate (OAA) decarboxylase activity due to the common pyruvate enolate transition state formed following C-C bond cleavage in the retro-aldol and decarboxylation reactions.</text>
</comment>
<name>A0A395JLZ9_9GAMM</name>
<dbReference type="OrthoDB" id="943692at2"/>
<dbReference type="InterPro" id="IPR010203">
    <property type="entry name" value="RraA"/>
</dbReference>
<dbReference type="InterPro" id="IPR036704">
    <property type="entry name" value="RraA/RraA-like_sf"/>
</dbReference>
<protein>
    <recommendedName>
        <fullName evidence="10">4-hydroxy-4-methyl-2-oxoglutarate aldolase</fullName>
        <shortName evidence="10">HMG aldolase</shortName>
        <ecNumber evidence="10">4.1.1.112</ecNumber>
        <ecNumber evidence="10">4.1.3.17</ecNumber>
    </recommendedName>
    <alternativeName>
        <fullName evidence="10">Oxaloacetate decarboxylase</fullName>
    </alternativeName>
</protein>
<dbReference type="EC" id="4.1.3.17" evidence="10"/>
<evidence type="ECO:0000256" key="5">
    <source>
        <dbReference type="ARBA" id="ARBA00022723"/>
    </source>
</evidence>
<evidence type="ECO:0000256" key="4">
    <source>
        <dbReference type="ARBA" id="ARBA00011233"/>
    </source>
</evidence>
<dbReference type="NCBIfam" id="TIGR01935">
    <property type="entry name" value="NOT-MenG"/>
    <property type="match status" value="1"/>
</dbReference>
<dbReference type="PANTHER" id="PTHR33254">
    <property type="entry name" value="4-HYDROXY-4-METHYL-2-OXOGLUTARATE ALDOLASE 3-RELATED"/>
    <property type="match status" value="1"/>
</dbReference>
<dbReference type="EMBL" id="QNRT01000002">
    <property type="protein sequence ID" value="RBP50877.1"/>
    <property type="molecule type" value="Genomic_DNA"/>
</dbReference>
<evidence type="ECO:0000313" key="11">
    <source>
        <dbReference type="EMBL" id="RBP50877.1"/>
    </source>
</evidence>
<dbReference type="FunCoup" id="A0A395JLZ9">
    <property type="interactions" value="48"/>
</dbReference>
<dbReference type="Gene3D" id="3.50.30.40">
    <property type="entry name" value="Ribonuclease E inhibitor RraA/RraA-like"/>
    <property type="match status" value="1"/>
</dbReference>
<evidence type="ECO:0000256" key="6">
    <source>
        <dbReference type="ARBA" id="ARBA00023239"/>
    </source>
</evidence>
<evidence type="ECO:0000256" key="7">
    <source>
        <dbReference type="ARBA" id="ARBA00025046"/>
    </source>
</evidence>
<dbReference type="EC" id="4.1.1.112" evidence="10"/>
<organism evidence="11 12">
    <name type="scientific">Arenicella xantha</name>
    <dbReference type="NCBI Taxonomy" id="644221"/>
    <lineage>
        <taxon>Bacteria</taxon>
        <taxon>Pseudomonadati</taxon>
        <taxon>Pseudomonadota</taxon>
        <taxon>Gammaproteobacteria</taxon>
        <taxon>Arenicellales</taxon>
        <taxon>Arenicellaceae</taxon>
        <taxon>Arenicella</taxon>
    </lineage>
</organism>
<dbReference type="CDD" id="cd16841">
    <property type="entry name" value="RraA_family"/>
    <property type="match status" value="1"/>
</dbReference>
<dbReference type="AlphaFoldDB" id="A0A395JLZ9"/>
<dbReference type="GO" id="GO:0051252">
    <property type="term" value="P:regulation of RNA metabolic process"/>
    <property type="evidence" value="ECO:0007669"/>
    <property type="project" value="InterPro"/>
</dbReference>
<comment type="similarity">
    <text evidence="3 10">Belongs to the class II aldolase/RraA-like family.</text>
</comment>
<dbReference type="Proteomes" id="UP000253083">
    <property type="component" value="Unassembled WGS sequence"/>
</dbReference>
<feature type="binding site" evidence="9">
    <location>
        <position position="103"/>
    </location>
    <ligand>
        <name>substrate</name>
    </ligand>
</feature>
<dbReference type="GO" id="GO:0047443">
    <property type="term" value="F:4-hydroxy-4-methyl-2-oxoglutarate aldolase activity"/>
    <property type="evidence" value="ECO:0007669"/>
    <property type="project" value="UniProtKB-EC"/>
</dbReference>
<keyword evidence="12" id="KW-1185">Reference proteome</keyword>
<dbReference type="NCBIfam" id="NF006875">
    <property type="entry name" value="PRK09372.1"/>
    <property type="match status" value="1"/>
</dbReference>
<comment type="subunit">
    <text evidence="4 10">Homotrimer.</text>
</comment>
<evidence type="ECO:0000256" key="2">
    <source>
        <dbReference type="ARBA" id="ARBA00001968"/>
    </source>
</evidence>
<evidence type="ECO:0000256" key="1">
    <source>
        <dbReference type="ARBA" id="ARBA00001342"/>
    </source>
</evidence>
<accession>A0A395JLZ9</accession>
<keyword evidence="6 10" id="KW-0456">Lyase</keyword>
<comment type="cofactor">
    <cofactor evidence="9">
        <name>Mg(2+)</name>
        <dbReference type="ChEBI" id="CHEBI:18420"/>
    </cofactor>
</comment>
<feature type="binding site" evidence="9">
    <location>
        <position position="104"/>
    </location>
    <ligand>
        <name>Mg(2+)</name>
        <dbReference type="ChEBI" id="CHEBI:18420"/>
    </ligand>
</feature>
<sequence length="167" mass="17860">MTEKDNNLVSTPDLCDAYPEQVRVLDSVFNDYGGVTSFFGQVVTIKCFEDNSVVKQLVSTPGEGRVIVMDGGGSLRRAILGDMLAAQAADNGWAGLVINGCIRDCLEIAETAVGVKALNTHPMKTEKRGLGDLDVPVTFAGQTIMPGDWLYADQNGVLVCDQALSFD</sequence>
<dbReference type="NCBIfam" id="NF009134">
    <property type="entry name" value="PRK12487.1"/>
    <property type="match status" value="1"/>
</dbReference>
<dbReference type="GO" id="GO:0008948">
    <property type="term" value="F:oxaloacetate decarboxylase activity"/>
    <property type="evidence" value="ECO:0007669"/>
    <property type="project" value="UniProtKB-EC"/>
</dbReference>
<reference evidence="11 12" key="1">
    <citation type="submission" date="2018-06" db="EMBL/GenBank/DDBJ databases">
        <title>Genomic Encyclopedia of Type Strains, Phase IV (KMG-IV): sequencing the most valuable type-strain genomes for metagenomic binning, comparative biology and taxonomic classification.</title>
        <authorList>
            <person name="Goeker M."/>
        </authorList>
    </citation>
    <scope>NUCLEOTIDE SEQUENCE [LARGE SCALE GENOMIC DNA]</scope>
    <source>
        <strain evidence="11 12">DSM 24032</strain>
    </source>
</reference>
<dbReference type="RefSeq" id="WP_113953692.1">
    <property type="nucleotide sequence ID" value="NZ_QNRT01000002.1"/>
</dbReference>
<proteinExistence type="inferred from homology"/>
<comment type="catalytic activity">
    <reaction evidence="1 10">
        <text>4-hydroxy-4-methyl-2-oxoglutarate = 2 pyruvate</text>
        <dbReference type="Rhea" id="RHEA:22748"/>
        <dbReference type="ChEBI" id="CHEBI:15361"/>
        <dbReference type="ChEBI" id="CHEBI:58276"/>
        <dbReference type="EC" id="4.1.3.17"/>
    </reaction>
</comment>
<gene>
    <name evidence="11" type="ORF">DFR28_102293</name>
</gene>
<feature type="binding site" evidence="9">
    <location>
        <begin position="81"/>
        <end position="84"/>
    </location>
    <ligand>
        <name>substrate</name>
    </ligand>
</feature>
<evidence type="ECO:0000256" key="8">
    <source>
        <dbReference type="ARBA" id="ARBA00047973"/>
    </source>
</evidence>
<comment type="cofactor">
    <cofactor evidence="2 10">
        <name>a divalent metal cation</name>
        <dbReference type="ChEBI" id="CHEBI:60240"/>
    </cofactor>
</comment>
<comment type="caution">
    <text evidence="11">The sequence shown here is derived from an EMBL/GenBank/DDBJ whole genome shotgun (WGS) entry which is preliminary data.</text>
</comment>
<keyword evidence="9" id="KW-0460">Magnesium</keyword>